<organism evidence="1 2">
    <name type="scientific">Caenorhabditis briggsae</name>
    <dbReference type="NCBI Taxonomy" id="6238"/>
    <lineage>
        <taxon>Eukaryota</taxon>
        <taxon>Metazoa</taxon>
        <taxon>Ecdysozoa</taxon>
        <taxon>Nematoda</taxon>
        <taxon>Chromadorea</taxon>
        <taxon>Rhabditida</taxon>
        <taxon>Rhabditina</taxon>
        <taxon>Rhabditomorpha</taxon>
        <taxon>Rhabditoidea</taxon>
        <taxon>Rhabditidae</taxon>
        <taxon>Peloderinae</taxon>
        <taxon>Caenorhabditis</taxon>
    </lineage>
</organism>
<gene>
    <name evidence="1" type="ORF">L5515_003999</name>
</gene>
<dbReference type="EMBL" id="CP092622">
    <property type="protein sequence ID" value="UMM23137.1"/>
    <property type="molecule type" value="Genomic_DNA"/>
</dbReference>
<dbReference type="AlphaFoldDB" id="A0AAE9JAF2"/>
<dbReference type="PANTHER" id="PTHR14540">
    <property type="entry name" value="INTEGRATOR COMPLEX SUBUNIT 15"/>
    <property type="match status" value="1"/>
</dbReference>
<dbReference type="Proteomes" id="UP000829354">
    <property type="component" value="Chromosome III"/>
</dbReference>
<reference evidence="1 2" key="1">
    <citation type="submission" date="2022-04" db="EMBL/GenBank/DDBJ databases">
        <title>Chromosome-level reference genomes for two strains of Caenorhabditis briggsae: an improved platform for comparative genomics.</title>
        <authorList>
            <person name="Stevens L."/>
            <person name="Andersen E."/>
        </authorList>
    </citation>
    <scope>NUCLEOTIDE SEQUENCE [LARGE SCALE GENOMIC DNA]</scope>
    <source>
        <strain evidence="1">VX34</strain>
        <tissue evidence="1">Whole-organism</tissue>
    </source>
</reference>
<name>A0AAE9JAF2_CAEBR</name>
<protein>
    <submittedName>
        <fullName evidence="1">Uncharacterized protein</fullName>
    </submittedName>
</protein>
<dbReference type="PANTHER" id="PTHR14540:SF2">
    <property type="entry name" value="INTEGRATOR COMPLEX SUBUNIT 15"/>
    <property type="match status" value="1"/>
</dbReference>
<accession>A0AAE9JAF2</accession>
<evidence type="ECO:0000313" key="2">
    <source>
        <dbReference type="Proteomes" id="UP000829354"/>
    </source>
</evidence>
<keyword evidence="2" id="KW-1185">Reference proteome</keyword>
<evidence type="ECO:0000313" key="1">
    <source>
        <dbReference type="EMBL" id="UMM23137.1"/>
    </source>
</evidence>
<dbReference type="Pfam" id="PF14964">
    <property type="entry name" value="INTS15"/>
    <property type="match status" value="1"/>
</dbReference>
<sequence>MPPKLKKMFQKSMSDNSIDPATLAAAAAIVAGARNPGSAEASRNPSPPVPGVPAPVPVPLVTVSSTTSTPLLEQAKNALAQLVKTSKMNRSRGSALAEKPEVQLMLDKDLFLIQSDRRTKMNPLQQMQLLRVLSQFFLERVDDGHRYAYFEAIFLGRVDDPVLHEYRLSVMYQLVSFSVQYPVLQILNHVMGWISKLNNETQERMYCDRLIDMMVEHFVRTSNIENRMHDYLLPLETSCSEFCALFIARAPLHGPLSPAMVEVIVQYCATNMQFILRHLRDTPWQGNDFAEKVIPRLVEQMLVDETDDSDSLGSCICYFLFRWHIDVLANADRKGPTKRIEVLDLLLSPEYPWTKRRACVLTSAIAASTRSEEVIQKQLKKLFVPVTFKPAVELLCSGTVKDNPQKVLEALSEMTLTRELRALAGETN</sequence>
<dbReference type="InterPro" id="IPR027844">
    <property type="entry name" value="INTS15"/>
</dbReference>
<proteinExistence type="predicted"/>